<dbReference type="Gene3D" id="6.10.250.2030">
    <property type="match status" value="1"/>
</dbReference>
<dbReference type="RefSeq" id="WP_345116786.1">
    <property type="nucleotide sequence ID" value="NZ_BAABIZ010000018.1"/>
</dbReference>
<keyword evidence="2" id="KW-1185">Reference proteome</keyword>
<evidence type="ECO:0000313" key="2">
    <source>
        <dbReference type="Proteomes" id="UP001500864"/>
    </source>
</evidence>
<sequence>MRMKYGLAPTFKLAQFKNDGNSGKKKSYNNVASAFDGVSESMSKINDRKKL</sequence>
<gene>
    <name evidence="1" type="ORF">GCM10023261_13050</name>
</gene>
<comment type="caution">
    <text evidence="1">The sequence shown here is derived from an EMBL/GenBank/DDBJ whole genome shotgun (WGS) entry which is preliminary data.</text>
</comment>
<reference evidence="2" key="1">
    <citation type="journal article" date="2019" name="Int. J. Syst. Evol. Microbiol.">
        <title>The Global Catalogue of Microorganisms (GCM) 10K type strain sequencing project: providing services to taxonomists for standard genome sequencing and annotation.</title>
        <authorList>
            <consortium name="The Broad Institute Genomics Platform"/>
            <consortium name="The Broad Institute Genome Sequencing Center for Infectious Disease"/>
            <person name="Wu L."/>
            <person name="Ma J."/>
        </authorList>
    </citation>
    <scope>NUCLEOTIDE SEQUENCE [LARGE SCALE GENOMIC DNA]</scope>
    <source>
        <strain evidence="2">JCM 17712</strain>
    </source>
</reference>
<name>A0ABP9N7B4_9HYPH</name>
<organism evidence="1 2">
    <name type="scientific">Bartonella jaculi</name>
    <dbReference type="NCBI Taxonomy" id="686226"/>
    <lineage>
        <taxon>Bacteria</taxon>
        <taxon>Pseudomonadati</taxon>
        <taxon>Pseudomonadota</taxon>
        <taxon>Alphaproteobacteria</taxon>
        <taxon>Hyphomicrobiales</taxon>
        <taxon>Bartonellaceae</taxon>
        <taxon>Bartonella</taxon>
    </lineage>
</organism>
<proteinExistence type="predicted"/>
<evidence type="ECO:0000313" key="1">
    <source>
        <dbReference type="EMBL" id="GAA5109817.1"/>
    </source>
</evidence>
<accession>A0ABP9N7B4</accession>
<protein>
    <submittedName>
        <fullName evidence="1">Uncharacterized protein</fullName>
    </submittedName>
</protein>
<dbReference type="Proteomes" id="UP001500864">
    <property type="component" value="Unassembled WGS sequence"/>
</dbReference>
<dbReference type="EMBL" id="BAABIZ010000018">
    <property type="protein sequence ID" value="GAA5109817.1"/>
    <property type="molecule type" value="Genomic_DNA"/>
</dbReference>